<gene>
    <name evidence="2" type="ORF">ENN26_02510</name>
</gene>
<proteinExistence type="predicted"/>
<keyword evidence="1" id="KW-0812">Transmembrane</keyword>
<name>A0A7C1CCZ8_9CREN</name>
<feature type="transmembrane region" description="Helical" evidence="1">
    <location>
        <begin position="311"/>
        <end position="330"/>
    </location>
</feature>
<organism evidence="2">
    <name type="scientific">Thermofilum adornatum</name>
    <dbReference type="NCBI Taxonomy" id="1365176"/>
    <lineage>
        <taxon>Archaea</taxon>
        <taxon>Thermoproteota</taxon>
        <taxon>Thermoprotei</taxon>
        <taxon>Thermofilales</taxon>
        <taxon>Thermofilaceae</taxon>
        <taxon>Thermofilum</taxon>
    </lineage>
</organism>
<reference evidence="2" key="1">
    <citation type="journal article" date="2020" name="mSystems">
        <title>Genome- and Community-Level Interaction Insights into Carbon Utilization and Element Cycling Functions of Hydrothermarchaeota in Hydrothermal Sediment.</title>
        <authorList>
            <person name="Zhou Z."/>
            <person name="Liu Y."/>
            <person name="Xu W."/>
            <person name="Pan J."/>
            <person name="Luo Z.H."/>
            <person name="Li M."/>
        </authorList>
    </citation>
    <scope>NUCLEOTIDE SEQUENCE [LARGE SCALE GENOMIC DNA]</scope>
    <source>
        <strain evidence="2">SpSt-116</strain>
    </source>
</reference>
<comment type="caution">
    <text evidence="2">The sequence shown here is derived from an EMBL/GenBank/DDBJ whole genome shotgun (WGS) entry which is preliminary data.</text>
</comment>
<evidence type="ECO:0000256" key="1">
    <source>
        <dbReference type="SAM" id="Phobius"/>
    </source>
</evidence>
<keyword evidence="1" id="KW-0472">Membrane</keyword>
<evidence type="ECO:0000313" key="2">
    <source>
        <dbReference type="EMBL" id="HDP14640.1"/>
    </source>
</evidence>
<dbReference type="EMBL" id="DSAY01000047">
    <property type="protein sequence ID" value="HDP14640.1"/>
    <property type="molecule type" value="Genomic_DNA"/>
</dbReference>
<keyword evidence="1" id="KW-1133">Transmembrane helix</keyword>
<protein>
    <submittedName>
        <fullName evidence="2">Uncharacterized protein</fullName>
    </submittedName>
</protein>
<accession>A0A7C1CCZ8</accession>
<sequence length="390" mass="45061">MGKPERADLIIIHLAPPNIDSGGALDARNILLYMSEKHRELCESTILITNDKKLLGYLVKKKNIYSFKKICYIPIDEIPLYSYRLSLVVSLCMLRNLRGRVVFLMEEYPPILVSLVLLSYIFRGRMIIKYHSYGYLLGDEYFNIVFQSIPGRVRRALYVFLSFLVTFSLRASKDIYLLAPNRDLASTLNRILKRRRAFFISPGNFMDPLPAMFSGKRLVTDNKCFCSLSSKIDLLTVKVAEVFVRVFSMNVMLYGKLYGPQEKEVIKSIMENSPALSYKGVFPTREKLLERMSKSCGRVFYVVTAYETWGYSLYELLSIFGTVVVIFPSIRMMKVITSLYQEIFDGYVSIMKGNYFAVFHLERPIDEAFIENMNQKYVGKVCQMIKSLMV</sequence>
<dbReference type="AlphaFoldDB" id="A0A7C1CCZ8"/>